<dbReference type="PANTHER" id="PTHR10617">
    <property type="entry name" value="ELECTRON TRANSFER FLAVOPROTEIN-UBIQUINONE OXIDOREDUCTASE"/>
    <property type="match status" value="1"/>
</dbReference>
<dbReference type="Pfam" id="PF21162">
    <property type="entry name" value="ETFQO_UQ-bd"/>
    <property type="match status" value="1"/>
</dbReference>
<comment type="catalytic activity">
    <reaction evidence="13 14">
        <text>a ubiquinone + reduced [electron-transfer flavoprotein] = a ubiquinol + oxidized [electron-transfer flavoprotein] + H(+)</text>
        <dbReference type="Rhea" id="RHEA:24052"/>
        <dbReference type="Rhea" id="RHEA-COMP:9565"/>
        <dbReference type="Rhea" id="RHEA-COMP:9566"/>
        <dbReference type="Rhea" id="RHEA-COMP:10685"/>
        <dbReference type="Rhea" id="RHEA-COMP:10686"/>
        <dbReference type="ChEBI" id="CHEBI:15378"/>
        <dbReference type="ChEBI" id="CHEBI:16389"/>
        <dbReference type="ChEBI" id="CHEBI:17976"/>
        <dbReference type="ChEBI" id="CHEBI:57692"/>
        <dbReference type="ChEBI" id="CHEBI:58307"/>
        <dbReference type="EC" id="1.5.5.1"/>
    </reaction>
</comment>
<feature type="domain" description="4Fe-4S ferredoxin-type" evidence="15">
    <location>
        <begin position="521"/>
        <end position="550"/>
    </location>
</feature>
<evidence type="ECO:0000256" key="4">
    <source>
        <dbReference type="ARBA" id="ARBA00022485"/>
    </source>
</evidence>
<dbReference type="Gene3D" id="3.50.50.60">
    <property type="entry name" value="FAD/NAD(P)-binding domain"/>
    <property type="match status" value="1"/>
</dbReference>
<keyword evidence="9 14" id="KW-0560">Oxidoreductase</keyword>
<evidence type="ECO:0000256" key="8">
    <source>
        <dbReference type="ARBA" id="ARBA00022982"/>
    </source>
</evidence>
<protein>
    <recommendedName>
        <fullName evidence="14">Electron transfer flavoprotein-ubiquinone oxidoreductase</fullName>
        <shortName evidence="14">ETF-QO</shortName>
        <ecNumber evidence="14">1.5.5.1</ecNumber>
    </recommendedName>
</protein>
<dbReference type="SUPFAM" id="SSF51905">
    <property type="entry name" value="FAD/NAD(P)-binding domain"/>
    <property type="match status" value="1"/>
</dbReference>
<dbReference type="EC" id="1.5.5.1" evidence="14"/>
<keyword evidence="5 14" id="KW-0285">Flavoprotein</keyword>
<dbReference type="FunFam" id="3.30.70.20:FF:000012">
    <property type="entry name" value="Electron transfer flavoprotein-ubiquinone oxidoreductase, mitochondrial"/>
    <property type="match status" value="1"/>
</dbReference>
<dbReference type="GO" id="GO:0004174">
    <property type="term" value="F:electron-transferring-flavoprotein dehydrogenase activity"/>
    <property type="evidence" value="ECO:0007669"/>
    <property type="project" value="UniProtKB-UniRule"/>
</dbReference>
<gene>
    <name evidence="16" type="ORF">C7446_1281</name>
</gene>
<evidence type="ECO:0000256" key="11">
    <source>
        <dbReference type="ARBA" id="ARBA00023014"/>
    </source>
</evidence>
<keyword evidence="3 14" id="KW-0813">Transport</keyword>
<proteinExistence type="predicted"/>
<dbReference type="SUPFAM" id="SSF54373">
    <property type="entry name" value="FAD-linked reductases, C-terminal domain"/>
    <property type="match status" value="1"/>
</dbReference>
<evidence type="ECO:0000256" key="7">
    <source>
        <dbReference type="ARBA" id="ARBA00022827"/>
    </source>
</evidence>
<dbReference type="InterPro" id="IPR007859">
    <property type="entry name" value="ETF-QO/FixX_C"/>
</dbReference>
<dbReference type="InterPro" id="IPR017896">
    <property type="entry name" value="4Fe4S_Fe-S-bd"/>
</dbReference>
<keyword evidence="8 14" id="KW-0249">Electron transport</keyword>
<dbReference type="GO" id="GO:0046872">
    <property type="term" value="F:metal ion binding"/>
    <property type="evidence" value="ECO:0007669"/>
    <property type="project" value="UniProtKB-KW"/>
</dbReference>
<keyword evidence="12 14" id="KW-0830">Ubiquinone</keyword>
<evidence type="ECO:0000256" key="9">
    <source>
        <dbReference type="ARBA" id="ARBA00023002"/>
    </source>
</evidence>
<sequence>MTATDFATSRIDTPIEERESMSFDVIIVGAGVAGLSAACRLMQQAEANGSELSVCVLEKGAEVGAHVLSGAIFDPRALTELFPDWETLGAPLHTPVERDEFYRLDEVQGSTLPAALLPPSMHNSGNYIISAGELTRWLGERAEALGVDIFPGFPAQSLLVDDGGGIAGVMTGDMGVDRDDQPKATFMPGMALYARYTLFAEGSRGHLGRQLIERFELDRDSDPQHYAIGLKELWEVPAEQHQPGLVVHGVGWPLQGNAQGGSFLYHGPDRQVMVGLIIDLNYANPWLSPFDEFQRLKHHPNFARHLESGQRIGFGARSITKGGYNSLPRMAFPGGLLIGCDAGTLDFSRIKGLHTAMKSGLLAADSVTEALQMGDDAPSTLTDYGQRLEQSWLGEELRRNRNFGPALHRFGDTLGGAWNWLDQKLGGRLPVLHDRTRDHEAMESIEQHARIEYPRPDNRLSFDKPSSVYLSNTNHDEDQPSHLRLKDDRIPIETNLPRYAEPAQRYCPVGVYEVVENEQGARFRINFQNCIHCKTCDIKDPSQNIVWTPPEGGGGPNYPHM</sequence>
<evidence type="ECO:0000256" key="1">
    <source>
        <dbReference type="ARBA" id="ARBA00001974"/>
    </source>
</evidence>
<dbReference type="Pfam" id="PF13450">
    <property type="entry name" value="NAD_binding_8"/>
    <property type="match status" value="1"/>
</dbReference>
<keyword evidence="10 14" id="KW-0408">Iron</keyword>
<dbReference type="Gene3D" id="3.30.70.20">
    <property type="match status" value="1"/>
</dbReference>
<evidence type="ECO:0000256" key="2">
    <source>
        <dbReference type="ARBA" id="ARBA00002819"/>
    </source>
</evidence>
<dbReference type="InterPro" id="IPR040156">
    <property type="entry name" value="ETF-QO"/>
</dbReference>
<evidence type="ECO:0000256" key="6">
    <source>
        <dbReference type="ARBA" id="ARBA00022723"/>
    </source>
</evidence>
<evidence type="ECO:0000256" key="10">
    <source>
        <dbReference type="ARBA" id="ARBA00023004"/>
    </source>
</evidence>
<keyword evidence="6 14" id="KW-0479">Metal-binding</keyword>
<dbReference type="RefSeq" id="WP_245977727.1">
    <property type="nucleotide sequence ID" value="NZ_RBIN01000003.1"/>
</dbReference>
<dbReference type="Pfam" id="PF05187">
    <property type="entry name" value="Fer4_ETF_QO"/>
    <property type="match status" value="1"/>
</dbReference>
<evidence type="ECO:0000256" key="5">
    <source>
        <dbReference type="ARBA" id="ARBA00022630"/>
    </source>
</evidence>
<organism evidence="16 17">
    <name type="scientific">Kushneria sinocarnis</name>
    <dbReference type="NCBI Taxonomy" id="595502"/>
    <lineage>
        <taxon>Bacteria</taxon>
        <taxon>Pseudomonadati</taxon>
        <taxon>Pseudomonadota</taxon>
        <taxon>Gammaproteobacteria</taxon>
        <taxon>Oceanospirillales</taxon>
        <taxon>Halomonadaceae</taxon>
        <taxon>Kushneria</taxon>
    </lineage>
</organism>
<dbReference type="AlphaFoldDB" id="A0A420WYN6"/>
<evidence type="ECO:0000259" key="15">
    <source>
        <dbReference type="PROSITE" id="PS51379"/>
    </source>
</evidence>
<comment type="cofactor">
    <cofactor evidence="14">
        <name>[4Fe-4S] cluster</name>
        <dbReference type="ChEBI" id="CHEBI:49883"/>
    </cofactor>
    <text evidence="14">Binds 1 [4Fe-4S] cluster.</text>
</comment>
<comment type="cofactor">
    <cofactor evidence="1 14">
        <name>FAD</name>
        <dbReference type="ChEBI" id="CHEBI:57692"/>
    </cofactor>
</comment>
<name>A0A420WYN6_9GAMM</name>
<comment type="caution">
    <text evidence="16">The sequence shown here is derived from an EMBL/GenBank/DDBJ whole genome shotgun (WGS) entry which is preliminary data.</text>
</comment>
<comment type="function">
    <text evidence="2 14">Accepts electrons from ETF and reduces ubiquinone.</text>
</comment>
<evidence type="ECO:0000313" key="17">
    <source>
        <dbReference type="Proteomes" id="UP000281975"/>
    </source>
</evidence>
<dbReference type="SUPFAM" id="SSF54862">
    <property type="entry name" value="4Fe-4S ferredoxins"/>
    <property type="match status" value="1"/>
</dbReference>
<keyword evidence="11 14" id="KW-0411">Iron-sulfur</keyword>
<keyword evidence="4" id="KW-0004">4Fe-4S</keyword>
<dbReference type="EMBL" id="RBIN01000003">
    <property type="protein sequence ID" value="RKR06339.1"/>
    <property type="molecule type" value="Genomic_DNA"/>
</dbReference>
<reference evidence="16 17" key="1">
    <citation type="submission" date="2018-10" db="EMBL/GenBank/DDBJ databases">
        <title>Genomic Encyclopedia of Type Strains, Phase IV (KMG-IV): sequencing the most valuable type-strain genomes for metagenomic binning, comparative biology and taxonomic classification.</title>
        <authorList>
            <person name="Goeker M."/>
        </authorList>
    </citation>
    <scope>NUCLEOTIDE SEQUENCE [LARGE SCALE GENOMIC DNA]</scope>
    <source>
        <strain evidence="16 17">DSM 23229</strain>
    </source>
</reference>
<dbReference type="Proteomes" id="UP000281975">
    <property type="component" value="Unassembled WGS sequence"/>
</dbReference>
<dbReference type="PANTHER" id="PTHR10617:SF107">
    <property type="entry name" value="ELECTRON TRANSFER FLAVOPROTEIN-UBIQUINONE OXIDOREDUCTASE, MITOCHONDRIAL"/>
    <property type="match status" value="1"/>
</dbReference>
<evidence type="ECO:0000256" key="13">
    <source>
        <dbReference type="ARBA" id="ARBA00052682"/>
    </source>
</evidence>
<evidence type="ECO:0000256" key="12">
    <source>
        <dbReference type="ARBA" id="ARBA00023075"/>
    </source>
</evidence>
<dbReference type="InterPro" id="IPR049398">
    <property type="entry name" value="ETF-QO/FixC_UQ-bd"/>
</dbReference>
<dbReference type="GO" id="GO:0051539">
    <property type="term" value="F:4 iron, 4 sulfur cluster binding"/>
    <property type="evidence" value="ECO:0007669"/>
    <property type="project" value="UniProtKB-UniRule"/>
</dbReference>
<evidence type="ECO:0000313" key="16">
    <source>
        <dbReference type="EMBL" id="RKR06339.1"/>
    </source>
</evidence>
<keyword evidence="17" id="KW-1185">Reference proteome</keyword>
<accession>A0A420WYN6</accession>
<dbReference type="Gene3D" id="3.30.9.90">
    <property type="match status" value="1"/>
</dbReference>
<evidence type="ECO:0000256" key="3">
    <source>
        <dbReference type="ARBA" id="ARBA00022448"/>
    </source>
</evidence>
<keyword evidence="7 14" id="KW-0274">FAD</keyword>
<evidence type="ECO:0000256" key="14">
    <source>
        <dbReference type="RuleBase" id="RU366068"/>
    </source>
</evidence>
<dbReference type="InterPro" id="IPR036188">
    <property type="entry name" value="FAD/NAD-bd_sf"/>
</dbReference>
<dbReference type="PROSITE" id="PS51379">
    <property type="entry name" value="4FE4S_FER_2"/>
    <property type="match status" value="1"/>
</dbReference>